<dbReference type="Proteomes" id="UP000235672">
    <property type="component" value="Unassembled WGS sequence"/>
</dbReference>
<proteinExistence type="predicted"/>
<reference evidence="2 3" key="1">
    <citation type="submission" date="2016-05" db="EMBL/GenBank/DDBJ databases">
        <title>A degradative enzymes factory behind the ericoid mycorrhizal symbiosis.</title>
        <authorList>
            <consortium name="DOE Joint Genome Institute"/>
            <person name="Martino E."/>
            <person name="Morin E."/>
            <person name="Grelet G."/>
            <person name="Kuo A."/>
            <person name="Kohler A."/>
            <person name="Daghino S."/>
            <person name="Barry K."/>
            <person name="Choi C."/>
            <person name="Cichocki N."/>
            <person name="Clum A."/>
            <person name="Copeland A."/>
            <person name="Hainaut M."/>
            <person name="Haridas S."/>
            <person name="Labutti K."/>
            <person name="Lindquist E."/>
            <person name="Lipzen A."/>
            <person name="Khouja H.-R."/>
            <person name="Murat C."/>
            <person name="Ohm R."/>
            <person name="Olson A."/>
            <person name="Spatafora J."/>
            <person name="Veneault-Fourrey C."/>
            <person name="Henrissat B."/>
            <person name="Grigoriev I."/>
            <person name="Martin F."/>
            <person name="Perotto S."/>
        </authorList>
    </citation>
    <scope>NUCLEOTIDE SEQUENCE [LARGE SCALE GENOMIC DNA]</scope>
    <source>
        <strain evidence="2 3">UAMH 7357</strain>
    </source>
</reference>
<dbReference type="EMBL" id="KZ613526">
    <property type="protein sequence ID" value="PMD13929.1"/>
    <property type="molecule type" value="Genomic_DNA"/>
</dbReference>
<evidence type="ECO:0000313" key="3">
    <source>
        <dbReference type="Proteomes" id="UP000235672"/>
    </source>
</evidence>
<evidence type="ECO:0000256" key="1">
    <source>
        <dbReference type="SAM" id="Phobius"/>
    </source>
</evidence>
<keyword evidence="1" id="KW-0812">Transmembrane</keyword>
<keyword evidence="1" id="KW-1133">Transmembrane helix</keyword>
<protein>
    <submittedName>
        <fullName evidence="2">Uncharacterized protein</fullName>
    </submittedName>
</protein>
<feature type="transmembrane region" description="Helical" evidence="1">
    <location>
        <begin position="154"/>
        <end position="174"/>
    </location>
</feature>
<accession>A0A2J6PIV3</accession>
<evidence type="ECO:0000313" key="2">
    <source>
        <dbReference type="EMBL" id="PMD13929.1"/>
    </source>
</evidence>
<dbReference type="OrthoDB" id="3523353at2759"/>
<keyword evidence="3" id="KW-1185">Reference proteome</keyword>
<gene>
    <name evidence="2" type="ORF">NA56DRAFT_651386</name>
</gene>
<sequence>MASIQDHLIAAIQNTPPRIPTSFSSYGIDLDPFPDHIFPQLRSLKRRIAKANRHKQMDPMDWESGIRPNRPFEYFQQQVSFSPPRTLPPPPPQASRQRQIPTQYYLEQAPFYAENFGPDPFATEPEVIQPGPLKVLVLKFLRIFRACVVPGLDVIASLVFGILLLARLIAHWVLLIPFKTLYEALLSIEREMFEMFLVIAIANQIVSLLLGMDGEVLTDGGEGEGPVYTMFVQGGRAIGNGPVMGGSL</sequence>
<keyword evidence="1" id="KW-0472">Membrane</keyword>
<name>A0A2J6PIV3_9HELO</name>
<dbReference type="AlphaFoldDB" id="A0A2J6PIV3"/>
<organism evidence="2 3">
    <name type="scientific">Hyaloscypha hepaticicola</name>
    <dbReference type="NCBI Taxonomy" id="2082293"/>
    <lineage>
        <taxon>Eukaryota</taxon>
        <taxon>Fungi</taxon>
        <taxon>Dikarya</taxon>
        <taxon>Ascomycota</taxon>
        <taxon>Pezizomycotina</taxon>
        <taxon>Leotiomycetes</taxon>
        <taxon>Helotiales</taxon>
        <taxon>Hyaloscyphaceae</taxon>
        <taxon>Hyaloscypha</taxon>
    </lineage>
</organism>